<feature type="transmembrane region" description="Helical" evidence="1">
    <location>
        <begin position="109"/>
        <end position="129"/>
    </location>
</feature>
<evidence type="ECO:0000256" key="1">
    <source>
        <dbReference type="SAM" id="Phobius"/>
    </source>
</evidence>
<name>A0A6L9Y7Q7_9BURK</name>
<evidence type="ECO:0000313" key="4">
    <source>
        <dbReference type="Proteomes" id="UP000477651"/>
    </source>
</evidence>
<feature type="transmembrane region" description="Helical" evidence="1">
    <location>
        <begin position="7"/>
        <end position="29"/>
    </location>
</feature>
<feature type="transmembrane region" description="Helical" evidence="1">
    <location>
        <begin position="35"/>
        <end position="54"/>
    </location>
</feature>
<dbReference type="Pfam" id="PF05232">
    <property type="entry name" value="BTP"/>
    <property type="match status" value="2"/>
</dbReference>
<keyword evidence="1" id="KW-0812">Transmembrane</keyword>
<keyword evidence="1" id="KW-1133">Transmembrane helix</keyword>
<dbReference type="InterPro" id="IPR058208">
    <property type="entry name" value="PACE"/>
</dbReference>
<protein>
    <submittedName>
        <fullName evidence="3">PACE efflux transporter</fullName>
    </submittedName>
</protein>
<comment type="caution">
    <text evidence="3">The sequence shown here is derived from an EMBL/GenBank/DDBJ whole genome shotgun (WGS) entry which is preliminary data.</text>
</comment>
<keyword evidence="4" id="KW-1185">Reference proteome</keyword>
<dbReference type="NCBIfam" id="NF033664">
    <property type="entry name" value="PACE_transport"/>
    <property type="match status" value="1"/>
</dbReference>
<sequence length="141" mass="16073">MEVWERIFHSVLFEIGAMAVGAIVVLLAGDFSLEAATGTGIAIAIIAMVLNFIFNYIFDKCFPGKREDRGLKLRLLHMICFEGTLLIFTIPIIAYLLNLNLWHAFLADIGLSLIIMLYAFVFNWLYDIIRAKLIQMRTKDQ</sequence>
<feature type="domain" description="Chlorhexidine efflux transporter" evidence="2">
    <location>
        <begin position="69"/>
        <end position="131"/>
    </location>
</feature>
<dbReference type="EMBL" id="JAAGYR010000010">
    <property type="protein sequence ID" value="NEN75867.1"/>
    <property type="molecule type" value="Genomic_DNA"/>
</dbReference>
<gene>
    <name evidence="3" type="ORF">F9B74_05945</name>
</gene>
<dbReference type="AlphaFoldDB" id="A0A6L9Y7Q7"/>
<evidence type="ECO:0000259" key="2">
    <source>
        <dbReference type="Pfam" id="PF05232"/>
    </source>
</evidence>
<feature type="domain" description="Chlorhexidine efflux transporter" evidence="2">
    <location>
        <begin position="2"/>
        <end position="63"/>
    </location>
</feature>
<dbReference type="Proteomes" id="UP000477651">
    <property type="component" value="Unassembled WGS sequence"/>
</dbReference>
<evidence type="ECO:0000313" key="3">
    <source>
        <dbReference type="EMBL" id="NEN75867.1"/>
    </source>
</evidence>
<keyword evidence="1" id="KW-0472">Membrane</keyword>
<reference evidence="3 4" key="1">
    <citation type="submission" date="2020-02" db="EMBL/GenBank/DDBJ databases">
        <title>Pelistega sp. NLN82 were isolated from wild rodents of the Hainan Island.</title>
        <authorList>
            <person name="Niu N."/>
            <person name="Zhou J."/>
        </authorList>
    </citation>
    <scope>NUCLEOTIDE SEQUENCE [LARGE SCALE GENOMIC DNA]</scope>
    <source>
        <strain evidence="3 4">NLN82</strain>
    </source>
</reference>
<dbReference type="RefSeq" id="WP_163764487.1">
    <property type="nucleotide sequence ID" value="NZ_JAAGYR010000010.1"/>
</dbReference>
<feature type="transmembrane region" description="Helical" evidence="1">
    <location>
        <begin position="75"/>
        <end position="97"/>
    </location>
</feature>
<dbReference type="InterPro" id="IPR007896">
    <property type="entry name" value="BTP_bacteria"/>
</dbReference>
<proteinExistence type="predicted"/>
<organism evidence="3 4">
    <name type="scientific">Pelistega ratti</name>
    <dbReference type="NCBI Taxonomy" id="2652177"/>
    <lineage>
        <taxon>Bacteria</taxon>
        <taxon>Pseudomonadati</taxon>
        <taxon>Pseudomonadota</taxon>
        <taxon>Betaproteobacteria</taxon>
        <taxon>Burkholderiales</taxon>
        <taxon>Alcaligenaceae</taxon>
        <taxon>Pelistega</taxon>
    </lineage>
</organism>
<accession>A0A6L9Y7Q7</accession>